<feature type="domain" description="Prenyltransferase alpha-alpha toroid" evidence="2">
    <location>
        <begin position="13"/>
        <end position="80"/>
    </location>
</feature>
<organism evidence="3 4">
    <name type="scientific">Arachnia propionica</name>
    <dbReference type="NCBI Taxonomy" id="1750"/>
    <lineage>
        <taxon>Bacteria</taxon>
        <taxon>Bacillati</taxon>
        <taxon>Actinomycetota</taxon>
        <taxon>Actinomycetes</taxon>
        <taxon>Propionibacteriales</taxon>
        <taxon>Propionibacteriaceae</taxon>
        <taxon>Arachnia</taxon>
    </lineage>
</organism>
<accession>A0A3P1WUI9</accession>
<dbReference type="AlphaFoldDB" id="A0A3P1WUI9"/>
<evidence type="ECO:0000259" key="2">
    <source>
        <dbReference type="Pfam" id="PF00432"/>
    </source>
</evidence>
<dbReference type="EMBL" id="RQYT01000008">
    <property type="protein sequence ID" value="RRD50239.1"/>
    <property type="molecule type" value="Genomic_DNA"/>
</dbReference>
<evidence type="ECO:0000256" key="1">
    <source>
        <dbReference type="ARBA" id="ARBA00022737"/>
    </source>
</evidence>
<dbReference type="InterPro" id="IPR008930">
    <property type="entry name" value="Terpenoid_cyclase/PrenylTrfase"/>
</dbReference>
<name>A0A3P1WUI9_9ACTN</name>
<sequence>MTIAIGLSPLHGSQKSPVISRVVEWLLRQQNEDGGIPAGKPGDRSGCWTTAATIAAALGNGYDYEKVRNLVDFLLNKQYHDRVKCGSWPLILAYPASVLATADAVRSLIMVKNRVIPQDVRRRVRGAINDGIKWLLEVYRPSEGAWPYSQDGRDQPDSLFATCSALLAVNQTGNLSPKMQDEVRDYILECQDPATGGWRSNKSLKGPVNASDTARALVTLIDADLLPPGHSAIKRGFRYLRRQARRTIRTQKVSITSRRDAAETVVNNNTACDMLIALTISHRFADYGHSKCVQFLMSTIDDVRGYWELQDEEHSEMITTWPTADWLITQSTVLSERKASYRTIQILAALRVKAAKIGLLTTGAAASSLVILAPNVAAQVLTPLETPLARSVASTVLFGIAASACWDFIKSIVQRFRNKGGE</sequence>
<dbReference type="Gene3D" id="1.50.10.20">
    <property type="match status" value="2"/>
</dbReference>
<reference evidence="3 4" key="1">
    <citation type="submission" date="2018-11" db="EMBL/GenBank/DDBJ databases">
        <title>Genomes From Bacteria Associated with the Canine Oral Cavity: a Test Case for Automated Genome-Based Taxonomic Assignment.</title>
        <authorList>
            <person name="Coil D.A."/>
            <person name="Jospin G."/>
            <person name="Darling A.E."/>
            <person name="Wallis C."/>
            <person name="Davis I.J."/>
            <person name="Harris S."/>
            <person name="Eisen J.A."/>
            <person name="Holcombe L.J."/>
            <person name="O'Flynn C."/>
        </authorList>
    </citation>
    <scope>NUCLEOTIDE SEQUENCE [LARGE SCALE GENOMIC DNA]</scope>
    <source>
        <strain evidence="3 4">OH2822_COT-296</strain>
    </source>
</reference>
<evidence type="ECO:0000313" key="4">
    <source>
        <dbReference type="Proteomes" id="UP000280935"/>
    </source>
</evidence>
<dbReference type="Proteomes" id="UP000280935">
    <property type="component" value="Unassembled WGS sequence"/>
</dbReference>
<proteinExistence type="predicted"/>
<feature type="domain" description="Prenyltransferase alpha-alpha toroid" evidence="2">
    <location>
        <begin position="155"/>
        <end position="242"/>
    </location>
</feature>
<dbReference type="CDD" id="cd00688">
    <property type="entry name" value="ISOPREN_C2_like"/>
    <property type="match status" value="1"/>
</dbReference>
<gene>
    <name evidence="3" type="ORF">EII35_05495</name>
</gene>
<dbReference type="GO" id="GO:0003824">
    <property type="term" value="F:catalytic activity"/>
    <property type="evidence" value="ECO:0007669"/>
    <property type="project" value="InterPro"/>
</dbReference>
<comment type="caution">
    <text evidence="3">The sequence shown here is derived from an EMBL/GenBank/DDBJ whole genome shotgun (WGS) entry which is preliminary data.</text>
</comment>
<dbReference type="InterPro" id="IPR001330">
    <property type="entry name" value="Prenyltrans"/>
</dbReference>
<keyword evidence="1" id="KW-0677">Repeat</keyword>
<dbReference type="SUPFAM" id="SSF48239">
    <property type="entry name" value="Terpenoid cyclases/Protein prenyltransferases"/>
    <property type="match status" value="1"/>
</dbReference>
<protein>
    <recommendedName>
        <fullName evidence="2">Prenyltransferase alpha-alpha toroid domain-containing protein</fullName>
    </recommendedName>
</protein>
<evidence type="ECO:0000313" key="3">
    <source>
        <dbReference type="EMBL" id="RRD50239.1"/>
    </source>
</evidence>
<dbReference type="OrthoDB" id="9758578at2"/>
<dbReference type="Pfam" id="PF00432">
    <property type="entry name" value="Prenyltrans"/>
    <property type="match status" value="2"/>
</dbReference>